<dbReference type="SUPFAM" id="SSF53901">
    <property type="entry name" value="Thiolase-like"/>
    <property type="match status" value="2"/>
</dbReference>
<dbReference type="EMBL" id="BPWL01000004">
    <property type="protein sequence ID" value="GJJ09854.1"/>
    <property type="molecule type" value="Genomic_DNA"/>
</dbReference>
<evidence type="ECO:0000259" key="7">
    <source>
        <dbReference type="Pfam" id="PF02803"/>
    </source>
</evidence>
<dbReference type="GO" id="GO:0006635">
    <property type="term" value="P:fatty acid beta-oxidation"/>
    <property type="evidence" value="ECO:0007669"/>
    <property type="project" value="TreeGrafter"/>
</dbReference>
<evidence type="ECO:0000259" key="6">
    <source>
        <dbReference type="Pfam" id="PF00108"/>
    </source>
</evidence>
<feature type="domain" description="Thiolase C-terminal" evidence="7">
    <location>
        <begin position="365"/>
        <end position="447"/>
    </location>
</feature>
<feature type="domain" description="Thiolase N-terminal" evidence="6">
    <location>
        <begin position="86"/>
        <end position="354"/>
    </location>
</feature>
<dbReference type="Gene3D" id="3.40.47.10">
    <property type="match status" value="2"/>
</dbReference>
<keyword evidence="3" id="KW-0808">Transferase</keyword>
<dbReference type="GO" id="GO:0005777">
    <property type="term" value="C:peroxisome"/>
    <property type="evidence" value="ECO:0007669"/>
    <property type="project" value="TreeGrafter"/>
</dbReference>
<proteinExistence type="inferred from homology"/>
<dbReference type="NCBIfam" id="TIGR01930">
    <property type="entry name" value="AcCoA-C-Actrans"/>
    <property type="match status" value="1"/>
</dbReference>
<dbReference type="AlphaFoldDB" id="A0AAV5A5G2"/>
<comment type="caution">
    <text evidence="8">The sequence shown here is derived from an EMBL/GenBank/DDBJ whole genome shotgun (WGS) entry which is preliminary data.</text>
</comment>
<dbReference type="InterPro" id="IPR032675">
    <property type="entry name" value="LRR_dom_sf"/>
</dbReference>
<dbReference type="Gene3D" id="3.80.10.10">
    <property type="entry name" value="Ribonuclease Inhibitor"/>
    <property type="match status" value="1"/>
</dbReference>
<dbReference type="InterPro" id="IPR002155">
    <property type="entry name" value="Thiolase"/>
</dbReference>
<dbReference type="InterPro" id="IPR016039">
    <property type="entry name" value="Thiolase-like"/>
</dbReference>
<dbReference type="Pfam" id="PF00108">
    <property type="entry name" value="Thiolase_N"/>
    <property type="match status" value="1"/>
</dbReference>
<organism evidence="8 9">
    <name type="scientific">Clathrus columnatus</name>
    <dbReference type="NCBI Taxonomy" id="1419009"/>
    <lineage>
        <taxon>Eukaryota</taxon>
        <taxon>Fungi</taxon>
        <taxon>Dikarya</taxon>
        <taxon>Basidiomycota</taxon>
        <taxon>Agaricomycotina</taxon>
        <taxon>Agaricomycetes</taxon>
        <taxon>Phallomycetidae</taxon>
        <taxon>Phallales</taxon>
        <taxon>Clathraceae</taxon>
        <taxon>Clathrus</taxon>
    </lineage>
</organism>
<comment type="similarity">
    <text evidence="2">Belongs to the thiolase-like superfamily. Thiolase family.</text>
</comment>
<comment type="catalytic activity">
    <reaction evidence="5">
        <text>an acyl-CoA + acetyl-CoA = a 3-oxoacyl-CoA + CoA</text>
        <dbReference type="Rhea" id="RHEA:21564"/>
        <dbReference type="ChEBI" id="CHEBI:57287"/>
        <dbReference type="ChEBI" id="CHEBI:57288"/>
        <dbReference type="ChEBI" id="CHEBI:58342"/>
        <dbReference type="ChEBI" id="CHEBI:90726"/>
        <dbReference type="EC" id="2.3.1.16"/>
    </reaction>
</comment>
<dbReference type="InterPro" id="IPR020616">
    <property type="entry name" value="Thiolase_N"/>
</dbReference>
<dbReference type="Pfam" id="PF02803">
    <property type="entry name" value="Thiolase_C"/>
    <property type="match status" value="1"/>
</dbReference>
<keyword evidence="9" id="KW-1185">Reference proteome</keyword>
<evidence type="ECO:0000313" key="9">
    <source>
        <dbReference type="Proteomes" id="UP001050691"/>
    </source>
</evidence>
<dbReference type="PANTHER" id="PTHR43853:SF10">
    <property type="entry name" value="ACETYL-COA C-ACETYLTRANSFERASE"/>
    <property type="match status" value="1"/>
</dbReference>
<dbReference type="InterPro" id="IPR020615">
    <property type="entry name" value="Thiolase_acyl_enz_int_AS"/>
</dbReference>
<evidence type="ECO:0000256" key="1">
    <source>
        <dbReference type="ARBA" id="ARBA00004872"/>
    </source>
</evidence>
<comment type="pathway">
    <text evidence="1">Lipid metabolism; fatty acid metabolism.</text>
</comment>
<name>A0AAV5A5G2_9AGAM</name>
<accession>A0AAV5A5G2</accession>
<protein>
    <submittedName>
        <fullName evidence="8">Uncharacterized protein</fullName>
    </submittedName>
</protein>
<keyword evidence="4" id="KW-0012">Acyltransferase</keyword>
<dbReference type="GO" id="GO:0010124">
    <property type="term" value="P:phenylacetate catabolic process"/>
    <property type="evidence" value="ECO:0007669"/>
    <property type="project" value="TreeGrafter"/>
</dbReference>
<sequence>MEVTGKMKLMSGNETGCFHLMGQETSVGFALALKKTRRRKMKVNTNIGLLICRAGRMQRIKQLTSHLSSSDITGSVDLFSKNSNDVVITLAVRSPLTKARKGGFKDTRSDELLLSLFKSTIARSGIDPSLIQDITVGTVLPPGAAYEARAAAIAAGIPVTTPVQVVNRFCSSGLMAVTAVANQIRAGQIDIGLAVGVESMSANPDKGSPPLCDEIMAHETAKDCIQPMGWTSENVAEEFNISREDMDKFAALYVVPLETGMSLANSRSFQRAERAQKEGRFNEEIIPLEGYSVDPTTGKRNKVLISKDDGIRYGTTSQTLGKIKPAFPQWGGGKTTGGNASQVTDGAAAVMLMARWKAEELKIPIIAKYITTATSGLAPRIMGIGPVYAIPRLLELTKLSIDDVDLFEINEAFASMYVYCVRKLGLDIEKVNVNGGAIALGHPLDKTNLTPHINTSLSIVLINTSNTRGPSSKQTQILTTPNMSLTPKHSHFNSLPDDIIFQIFYQGIFGGRQNNHASLMPLLYSKVCRKWRALTLEASWLWSLITFCDDYEPYSLTRLYLERSRFAALTIEINVTSVNFDPDDDRFWLTEEDVKGRMALFLPHANRWRSFTCWTDNWAPLFYVVNQLATVELPLLKSLALIQVFPDPEDYPPAPPISPFNTTSIAAPLDRLDLRGVSLDWKHLSGLCLNLTNLSLRELPVSQQPLSVENFYGIIKNASTTLRELSLRGIGAQWDFQRLPITLQSVFLPNIEQFSFRPDDGGDTRCDLACLAKLLTLFEFGLKLFSVSLTRFFEDPNFDQFIPVLSSKFCRIKNLSIGHMSMTDIQFAQWLNVLPHLTSLSIVGQDFQTVAFQALKLQSEYFGNFTTPILCPLLRSLTPHSPYDGMVYLVVAARLKAGKPLRSITWKAHHRKAVESLTNYPYLKANVEMIYEGPNTKSNRLWVGPPGAYDNIVLDNWNHLIVGDV</sequence>
<dbReference type="GO" id="GO:0003988">
    <property type="term" value="F:acetyl-CoA C-acyltransferase activity"/>
    <property type="evidence" value="ECO:0007669"/>
    <property type="project" value="UniProtKB-EC"/>
</dbReference>
<dbReference type="PANTHER" id="PTHR43853">
    <property type="entry name" value="3-KETOACYL-COA THIOLASE, PEROXISOMAL"/>
    <property type="match status" value="1"/>
</dbReference>
<evidence type="ECO:0000313" key="8">
    <source>
        <dbReference type="EMBL" id="GJJ09854.1"/>
    </source>
</evidence>
<dbReference type="InterPro" id="IPR050215">
    <property type="entry name" value="Thiolase-like_sf_Thiolase"/>
</dbReference>
<dbReference type="PROSITE" id="PS00098">
    <property type="entry name" value="THIOLASE_1"/>
    <property type="match status" value="1"/>
</dbReference>
<evidence type="ECO:0000256" key="2">
    <source>
        <dbReference type="ARBA" id="ARBA00010982"/>
    </source>
</evidence>
<dbReference type="Proteomes" id="UP001050691">
    <property type="component" value="Unassembled WGS sequence"/>
</dbReference>
<gene>
    <name evidence="8" type="ORF">Clacol_004078</name>
</gene>
<dbReference type="SUPFAM" id="SSF52047">
    <property type="entry name" value="RNI-like"/>
    <property type="match status" value="1"/>
</dbReference>
<evidence type="ECO:0000256" key="3">
    <source>
        <dbReference type="ARBA" id="ARBA00022679"/>
    </source>
</evidence>
<evidence type="ECO:0000256" key="5">
    <source>
        <dbReference type="ARBA" id="ARBA00047605"/>
    </source>
</evidence>
<dbReference type="CDD" id="cd00751">
    <property type="entry name" value="thiolase"/>
    <property type="match status" value="1"/>
</dbReference>
<dbReference type="InterPro" id="IPR020617">
    <property type="entry name" value="Thiolase_C"/>
</dbReference>
<evidence type="ECO:0000256" key="4">
    <source>
        <dbReference type="ARBA" id="ARBA00023315"/>
    </source>
</evidence>
<reference evidence="8" key="1">
    <citation type="submission" date="2021-10" db="EMBL/GenBank/DDBJ databases">
        <title>De novo Genome Assembly of Clathrus columnatus (Basidiomycota, Fungi) Using Illumina and Nanopore Sequence Data.</title>
        <authorList>
            <person name="Ogiso-Tanaka E."/>
            <person name="Itagaki H."/>
            <person name="Hosoya T."/>
            <person name="Hosaka K."/>
        </authorList>
    </citation>
    <scope>NUCLEOTIDE SEQUENCE</scope>
    <source>
        <strain evidence="8">MO-923</strain>
    </source>
</reference>